<name>A0A7X0RMR4_9BACL</name>
<dbReference type="GO" id="GO:0003677">
    <property type="term" value="F:DNA binding"/>
    <property type="evidence" value="ECO:0007669"/>
    <property type="project" value="InterPro"/>
</dbReference>
<sequence length="50" mass="5690">MNFHALRHTHVTLLLQAGINTMKAVSRRLGHSTVNMTLDTYSHVTPQMEE</sequence>
<proteinExistence type="predicted"/>
<dbReference type="Gene3D" id="1.10.443.10">
    <property type="entry name" value="Intergrase catalytic core"/>
    <property type="match status" value="1"/>
</dbReference>
<protein>
    <submittedName>
        <fullName evidence="3">Tyrosine-type recombinase/integrase</fullName>
    </submittedName>
</protein>
<dbReference type="InterPro" id="IPR013762">
    <property type="entry name" value="Integrase-like_cat_sf"/>
</dbReference>
<evidence type="ECO:0000313" key="3">
    <source>
        <dbReference type="EMBL" id="MBB6670236.1"/>
    </source>
</evidence>
<evidence type="ECO:0000313" key="4">
    <source>
        <dbReference type="Proteomes" id="UP000547209"/>
    </source>
</evidence>
<dbReference type="GO" id="GO:0015074">
    <property type="term" value="P:DNA integration"/>
    <property type="evidence" value="ECO:0007669"/>
    <property type="project" value="InterPro"/>
</dbReference>
<dbReference type="Proteomes" id="UP000547209">
    <property type="component" value="Unassembled WGS sequence"/>
</dbReference>
<keyword evidence="1" id="KW-0233">DNA recombination</keyword>
<dbReference type="AlphaFoldDB" id="A0A7X0RMR4"/>
<dbReference type="Pfam" id="PF00589">
    <property type="entry name" value="Phage_integrase"/>
    <property type="match status" value="1"/>
</dbReference>
<evidence type="ECO:0000256" key="1">
    <source>
        <dbReference type="ARBA" id="ARBA00023172"/>
    </source>
</evidence>
<feature type="domain" description="Tyr recombinase" evidence="2">
    <location>
        <begin position="1"/>
        <end position="50"/>
    </location>
</feature>
<dbReference type="GO" id="GO:0006310">
    <property type="term" value="P:DNA recombination"/>
    <property type="evidence" value="ECO:0007669"/>
    <property type="project" value="UniProtKB-KW"/>
</dbReference>
<dbReference type="InterPro" id="IPR011010">
    <property type="entry name" value="DNA_brk_join_enz"/>
</dbReference>
<keyword evidence="4" id="KW-1185">Reference proteome</keyword>
<dbReference type="InterPro" id="IPR002104">
    <property type="entry name" value="Integrase_catalytic"/>
</dbReference>
<dbReference type="EMBL" id="JACJVP010000007">
    <property type="protein sequence ID" value="MBB6670236.1"/>
    <property type="molecule type" value="Genomic_DNA"/>
</dbReference>
<reference evidence="3 4" key="1">
    <citation type="submission" date="2020-08" db="EMBL/GenBank/DDBJ databases">
        <title>Cohnella phylogeny.</title>
        <authorList>
            <person name="Dunlap C."/>
        </authorList>
    </citation>
    <scope>NUCLEOTIDE SEQUENCE [LARGE SCALE GENOMIC DNA]</scope>
    <source>
        <strain evidence="3 4">DSM 28246</strain>
    </source>
</reference>
<comment type="caution">
    <text evidence="3">The sequence shown here is derived from an EMBL/GenBank/DDBJ whole genome shotgun (WGS) entry which is preliminary data.</text>
</comment>
<accession>A0A7X0RMR4</accession>
<dbReference type="SUPFAM" id="SSF56349">
    <property type="entry name" value="DNA breaking-rejoining enzymes"/>
    <property type="match status" value="1"/>
</dbReference>
<evidence type="ECO:0000259" key="2">
    <source>
        <dbReference type="PROSITE" id="PS51898"/>
    </source>
</evidence>
<gene>
    <name evidence="3" type="ORF">H7C19_06000</name>
</gene>
<organism evidence="3 4">
    <name type="scientific">Cohnella nanjingensis</name>
    <dbReference type="NCBI Taxonomy" id="1387779"/>
    <lineage>
        <taxon>Bacteria</taxon>
        <taxon>Bacillati</taxon>
        <taxon>Bacillota</taxon>
        <taxon>Bacilli</taxon>
        <taxon>Bacillales</taxon>
        <taxon>Paenibacillaceae</taxon>
        <taxon>Cohnella</taxon>
    </lineage>
</organism>
<dbReference type="PROSITE" id="PS51898">
    <property type="entry name" value="TYR_RECOMBINASE"/>
    <property type="match status" value="1"/>
</dbReference>